<protein>
    <submittedName>
        <fullName evidence="1">Uncharacterized protein</fullName>
    </submittedName>
</protein>
<reference evidence="1 2" key="1">
    <citation type="journal article" date="2018" name="Front. Plant Sci.">
        <title>Red Clover (Trifolium pratense) and Zigzag Clover (T. medium) - A Picture of Genomic Similarities and Differences.</title>
        <authorList>
            <person name="Dluhosova J."/>
            <person name="Istvanek J."/>
            <person name="Nedelnik J."/>
            <person name="Repkova J."/>
        </authorList>
    </citation>
    <scope>NUCLEOTIDE SEQUENCE [LARGE SCALE GENOMIC DNA]</scope>
    <source>
        <strain evidence="2">cv. 10/8</strain>
        <tissue evidence="1">Leaf</tissue>
    </source>
</reference>
<feature type="non-terminal residue" evidence="1">
    <location>
        <position position="1"/>
    </location>
</feature>
<keyword evidence="2" id="KW-1185">Reference proteome</keyword>
<name>A0A392TY80_9FABA</name>
<proteinExistence type="predicted"/>
<dbReference type="Proteomes" id="UP000265520">
    <property type="component" value="Unassembled WGS sequence"/>
</dbReference>
<comment type="caution">
    <text evidence="1">The sequence shown here is derived from an EMBL/GenBank/DDBJ whole genome shotgun (WGS) entry which is preliminary data.</text>
</comment>
<dbReference type="EMBL" id="LXQA010664109">
    <property type="protein sequence ID" value="MCI64835.1"/>
    <property type="molecule type" value="Genomic_DNA"/>
</dbReference>
<sequence length="59" mass="6612">VPRGVWVYCTRRAIHLMVLVSSARGCARRGWPQAGSRRASYMYPVFSASAASLRKRGTR</sequence>
<organism evidence="1 2">
    <name type="scientific">Trifolium medium</name>
    <dbReference type="NCBI Taxonomy" id="97028"/>
    <lineage>
        <taxon>Eukaryota</taxon>
        <taxon>Viridiplantae</taxon>
        <taxon>Streptophyta</taxon>
        <taxon>Embryophyta</taxon>
        <taxon>Tracheophyta</taxon>
        <taxon>Spermatophyta</taxon>
        <taxon>Magnoliopsida</taxon>
        <taxon>eudicotyledons</taxon>
        <taxon>Gunneridae</taxon>
        <taxon>Pentapetalae</taxon>
        <taxon>rosids</taxon>
        <taxon>fabids</taxon>
        <taxon>Fabales</taxon>
        <taxon>Fabaceae</taxon>
        <taxon>Papilionoideae</taxon>
        <taxon>50 kb inversion clade</taxon>
        <taxon>NPAAA clade</taxon>
        <taxon>Hologalegina</taxon>
        <taxon>IRL clade</taxon>
        <taxon>Trifolieae</taxon>
        <taxon>Trifolium</taxon>
    </lineage>
</organism>
<accession>A0A392TY80</accession>
<dbReference type="AlphaFoldDB" id="A0A392TY80"/>
<evidence type="ECO:0000313" key="1">
    <source>
        <dbReference type="EMBL" id="MCI64835.1"/>
    </source>
</evidence>
<evidence type="ECO:0000313" key="2">
    <source>
        <dbReference type="Proteomes" id="UP000265520"/>
    </source>
</evidence>